<keyword evidence="2" id="KW-1185">Reference proteome</keyword>
<dbReference type="Proteomes" id="UP000034947">
    <property type="component" value="Unassembled WGS sequence"/>
</dbReference>
<dbReference type="OrthoDB" id="1744869at2759"/>
<dbReference type="EMBL" id="JYKN01002599">
    <property type="protein sequence ID" value="KKK15755.1"/>
    <property type="molecule type" value="Genomic_DNA"/>
</dbReference>
<reference evidence="1 2" key="1">
    <citation type="submission" date="2015-02" db="EMBL/GenBank/DDBJ databases">
        <title>Draft Genome Sequences of Two Closely-Related Aflatoxigenic Aspergillus Species Obtained from the Cote d'Ivoire.</title>
        <authorList>
            <person name="Moore G.G."/>
            <person name="Beltz S.B."/>
            <person name="Mack B.M."/>
        </authorList>
    </citation>
    <scope>NUCLEOTIDE SEQUENCE [LARGE SCALE GENOMIC DNA]</scope>
    <source>
        <strain evidence="1 2">SRRC1432</strain>
    </source>
</reference>
<gene>
    <name evidence="1" type="ORF">AOCH_002810</name>
</gene>
<evidence type="ECO:0000313" key="1">
    <source>
        <dbReference type="EMBL" id="KKK15755.1"/>
    </source>
</evidence>
<accession>A0A0F8WD16</accession>
<sequence length="524" mass="57347">MPRLALTPELPRRMAACHPASLCLRTHNHLRRWISSQGDATAGRSLACTWLTTTPEKITPDEILSSSPIPELKPEHGYTPVLLVTPAFAHLVDSSHNFLEQWMNRLYSSPSDHTSRTPRHAVVAIVDRLPNNGFTAGDKTVTEADGVAILFSKAEDIQGKVAPPRQVRALEAEEPTLLFSFRKEVESTGDEITYRPTHEIGLRLANTIFVNGKESTLFGTRWVYDPTLKRLALEKLADLSTCVVTVNPQDIRQSLELPLHPIGERRKVISSMGNILRQIAKHTDAQSSDPMPASAELEKELPRYIAEHGIADRRVSVWALVETTADSAFAKSGYTADSLAKSIQMGGKLHRVMSGGGGWGKKQGLLSLDPETSFHQAGSTQLFTLNYILSSDADISVQETFLSCEKGPIVEDLSTLSQAAGAGDYIQFFASTEPIHTQESRLEAPKAATERLTCHFGLVSDAETATSQAGEQRNLLIAPNFFGALSEKAITYLQPVVGVSSNQPLLETRTKIDIPGSRVELVLK</sequence>
<dbReference type="VEuPathDB" id="FungiDB:P175DRAFT_0515481"/>
<dbReference type="AlphaFoldDB" id="A0A0F8WD16"/>
<organism evidence="1 2">
    <name type="scientific">Aspergillus ochraceoroseus</name>
    <dbReference type="NCBI Taxonomy" id="138278"/>
    <lineage>
        <taxon>Eukaryota</taxon>
        <taxon>Fungi</taxon>
        <taxon>Dikarya</taxon>
        <taxon>Ascomycota</taxon>
        <taxon>Pezizomycotina</taxon>
        <taxon>Eurotiomycetes</taxon>
        <taxon>Eurotiomycetidae</taxon>
        <taxon>Eurotiales</taxon>
        <taxon>Aspergillaceae</taxon>
        <taxon>Aspergillus</taxon>
        <taxon>Aspergillus subgen. Nidulantes</taxon>
    </lineage>
</organism>
<proteinExistence type="predicted"/>
<comment type="caution">
    <text evidence="1">The sequence shown here is derived from an EMBL/GenBank/DDBJ whole genome shotgun (WGS) entry which is preliminary data.</text>
</comment>
<name>A0A0F8WD16_9EURO</name>
<evidence type="ECO:0000313" key="2">
    <source>
        <dbReference type="Proteomes" id="UP000034947"/>
    </source>
</evidence>
<protein>
    <submittedName>
        <fullName evidence="1">Uncharacterized protein</fullName>
    </submittedName>
</protein>